<protein>
    <recommendedName>
        <fullName evidence="5">Aminotransferase class I/classII large domain-containing protein</fullName>
    </recommendedName>
</protein>
<dbReference type="RefSeq" id="WP_110269628.1">
    <property type="nucleotide sequence ID" value="NZ_CP029289.2"/>
</dbReference>
<dbReference type="GO" id="GO:0008483">
    <property type="term" value="F:transaminase activity"/>
    <property type="evidence" value="ECO:0007669"/>
    <property type="project" value="UniProtKB-KW"/>
</dbReference>
<evidence type="ECO:0000256" key="3">
    <source>
        <dbReference type="ARBA" id="ARBA00022679"/>
    </source>
</evidence>
<evidence type="ECO:0000256" key="1">
    <source>
        <dbReference type="ARBA" id="ARBA00001933"/>
    </source>
</evidence>
<dbReference type="GO" id="GO:0030170">
    <property type="term" value="F:pyridoxal phosphate binding"/>
    <property type="evidence" value="ECO:0007669"/>
    <property type="project" value="InterPro"/>
</dbReference>
<comment type="cofactor">
    <cofactor evidence="1">
        <name>pyridoxal 5'-phosphate</name>
        <dbReference type="ChEBI" id="CHEBI:597326"/>
    </cofactor>
</comment>
<sequence length="267" mass="30531">MKEIDYSVLNVEGKVEGIDDAIYYLLKIRGVNFDFNLATSAMEVIDNAINMCKTVGSEEPTHDGIIKYPQVFPYEGLVAEGKWNLSNPCFYFAIVNNPTGIVAKGKELERFLEEAKNKSVKIIEDDIYGYFSDSKAFYSDNVIYVSSLSRILGSGIRLAFTNIKVKSKPSSISQYIVKRLYEMGTLQRVIQEEKYAYIKRLQKASEFFANYLFRKPEGGVSLLVNLAKEKFKAKVTDGSRYFRKKVKMTRITISRYEIEDIIRSIKA</sequence>
<dbReference type="GeneID" id="36831102"/>
<evidence type="ECO:0000259" key="5">
    <source>
        <dbReference type="Pfam" id="PF00155"/>
    </source>
</evidence>
<organism evidence="6 7">
    <name type="scientific">Acidianus brierleyi</name>
    <dbReference type="NCBI Taxonomy" id="41673"/>
    <lineage>
        <taxon>Archaea</taxon>
        <taxon>Thermoproteota</taxon>
        <taxon>Thermoprotei</taxon>
        <taxon>Sulfolobales</taxon>
        <taxon>Sulfolobaceae</taxon>
        <taxon>Acidianus</taxon>
    </lineage>
</organism>
<keyword evidence="2" id="KW-0032">Aminotransferase</keyword>
<keyword evidence="3" id="KW-0808">Transferase</keyword>
<dbReference type="Proteomes" id="UP000248044">
    <property type="component" value="Chromosome"/>
</dbReference>
<feature type="domain" description="Aminotransferase class I/classII large" evidence="5">
    <location>
        <begin position="89"/>
        <end position="163"/>
    </location>
</feature>
<gene>
    <name evidence="6" type="ORF">DFR85_03060</name>
</gene>
<dbReference type="InterPro" id="IPR004839">
    <property type="entry name" value="Aminotransferase_I/II_large"/>
</dbReference>
<dbReference type="InterPro" id="IPR015421">
    <property type="entry name" value="PyrdxlP-dep_Trfase_major"/>
</dbReference>
<dbReference type="PANTHER" id="PTHR42790">
    <property type="entry name" value="AMINOTRANSFERASE"/>
    <property type="match status" value="1"/>
</dbReference>
<dbReference type="OrthoDB" id="41776at2157"/>
<keyword evidence="4" id="KW-0663">Pyridoxal phosphate</keyword>
<dbReference type="Gene3D" id="3.40.640.10">
    <property type="entry name" value="Type I PLP-dependent aspartate aminotransferase-like (Major domain)"/>
    <property type="match status" value="1"/>
</dbReference>
<evidence type="ECO:0000313" key="7">
    <source>
        <dbReference type="Proteomes" id="UP000248044"/>
    </source>
</evidence>
<name>A0A2U9ICN2_9CREN</name>
<dbReference type="GO" id="GO:1901605">
    <property type="term" value="P:alpha-amino acid metabolic process"/>
    <property type="evidence" value="ECO:0007669"/>
    <property type="project" value="TreeGrafter"/>
</dbReference>
<proteinExistence type="predicted"/>
<keyword evidence="7" id="KW-1185">Reference proteome</keyword>
<reference evidence="6 7" key="1">
    <citation type="submission" date="2018-05" db="EMBL/GenBank/DDBJ databases">
        <title>Complete Genome Sequences of Extremely Thermoacidophilic, Metal-Mobilizing Type-Strain Members of the Archaeal Family Sulfolobaceae: Acidianus brierleyi DSM-1651T, Acidianus sulfidivorans DSM-18786T, Metallosphaera hakonensis DSM-7519T, and Metallosphaera prunae DSM-10039T.</title>
        <authorList>
            <person name="Counts J.A."/>
            <person name="Kelly R.M."/>
        </authorList>
    </citation>
    <scope>NUCLEOTIDE SEQUENCE [LARGE SCALE GENOMIC DNA]</scope>
    <source>
        <strain evidence="6 7">DSM 1651</strain>
    </source>
</reference>
<evidence type="ECO:0000313" key="6">
    <source>
        <dbReference type="EMBL" id="AWR93744.1"/>
    </source>
</evidence>
<evidence type="ECO:0000256" key="2">
    <source>
        <dbReference type="ARBA" id="ARBA00022576"/>
    </source>
</evidence>
<dbReference type="InterPro" id="IPR015424">
    <property type="entry name" value="PyrdxlP-dep_Trfase"/>
</dbReference>
<dbReference type="InterPro" id="IPR050859">
    <property type="entry name" value="Class-I_PLP-dep_aminotransf"/>
</dbReference>
<evidence type="ECO:0000256" key="4">
    <source>
        <dbReference type="ARBA" id="ARBA00022898"/>
    </source>
</evidence>
<dbReference type="EMBL" id="CP029289">
    <property type="protein sequence ID" value="AWR93744.1"/>
    <property type="molecule type" value="Genomic_DNA"/>
</dbReference>
<dbReference type="KEGG" id="abri:DFR85_03060"/>
<dbReference type="AlphaFoldDB" id="A0A2U9ICN2"/>
<dbReference type="PANTHER" id="PTHR42790:SF19">
    <property type="entry name" value="KYNURENINE_ALPHA-AMINOADIPATE AMINOTRANSFERASE, MITOCHONDRIAL"/>
    <property type="match status" value="1"/>
</dbReference>
<dbReference type="SUPFAM" id="SSF53383">
    <property type="entry name" value="PLP-dependent transferases"/>
    <property type="match status" value="1"/>
</dbReference>
<dbReference type="Pfam" id="PF00155">
    <property type="entry name" value="Aminotran_1_2"/>
    <property type="match status" value="1"/>
</dbReference>
<accession>A0A2U9ICN2</accession>